<dbReference type="RefSeq" id="WP_015193269.1">
    <property type="nucleotide sequence ID" value="NC_019748.1"/>
</dbReference>
<dbReference type="eggNOG" id="COG2755">
    <property type="taxonomic scope" value="Bacteria"/>
</dbReference>
<dbReference type="STRING" id="111780.Sta7437_2049"/>
<reference evidence="3" key="1">
    <citation type="journal article" date="2013" name="Proc. Natl. Acad. Sci. U.S.A.">
        <title>Improving the coverage of the cyanobacterial phylum using diversity-driven genome sequencing.</title>
        <authorList>
            <person name="Shih P.M."/>
            <person name="Wu D."/>
            <person name="Latifi A."/>
            <person name="Axen S.D."/>
            <person name="Fewer D.P."/>
            <person name="Talla E."/>
            <person name="Calteau A."/>
            <person name="Cai F."/>
            <person name="Tandeau de Marsac N."/>
            <person name="Rippka R."/>
            <person name="Herdman M."/>
            <person name="Sivonen K."/>
            <person name="Coursin T."/>
            <person name="Laurent T."/>
            <person name="Goodwin L."/>
            <person name="Nolan M."/>
            <person name="Davenport K.W."/>
            <person name="Han C.S."/>
            <person name="Rubin E.M."/>
            <person name="Eisen J.A."/>
            <person name="Woyke T."/>
            <person name="Gugger M."/>
            <person name="Kerfeld C.A."/>
        </authorList>
    </citation>
    <scope>NUCLEOTIDE SEQUENCE [LARGE SCALE GENOMIC DNA]</scope>
    <source>
        <strain evidence="3">ATCC 29371 / PCC 7437</strain>
    </source>
</reference>
<sequence>MKLFLIILASVTGIVILVESGLRLLWGLGNPPLYIPDEEIGYLLKPNQKLRRMGNQILINQYSMRNEAIASDKPATTFRVMLLGDSIVNGGWWTDQDETLSTLLERQIETNLAQNRTVEVLNVSANSWSPRNQLAYLQRFGLFEADILILVINTDDLFGILPTPLPVGREKNYPDQKPPLALIELYNQKFGKNQSIPEFEKIKQESGDRVGKILTAIKEIKILATEQNTQFIVAMTPLLRETKEKEQRDYEKEARKRLQDFAKTENLIYLDFLPIFQDFPQPEFLYRDHIHLSPQGNALVTEKLSQFVQEKL</sequence>
<dbReference type="AlphaFoldDB" id="K9XU50"/>
<dbReference type="Gene3D" id="3.40.50.1110">
    <property type="entry name" value="SGNH hydrolase"/>
    <property type="match status" value="1"/>
</dbReference>
<accession>K9XU50</accession>
<dbReference type="Pfam" id="PF13472">
    <property type="entry name" value="Lipase_GDSL_2"/>
    <property type="match status" value="1"/>
</dbReference>
<dbReference type="PATRIC" id="fig|111780.3.peg.2139"/>
<organism evidence="2 3">
    <name type="scientific">Stanieria cyanosphaera (strain ATCC 29371 / PCC 7437)</name>
    <dbReference type="NCBI Taxonomy" id="111780"/>
    <lineage>
        <taxon>Bacteria</taxon>
        <taxon>Bacillati</taxon>
        <taxon>Cyanobacteriota</taxon>
        <taxon>Cyanophyceae</taxon>
        <taxon>Pleurocapsales</taxon>
        <taxon>Dermocarpellaceae</taxon>
        <taxon>Stanieria</taxon>
    </lineage>
</organism>
<dbReference type="HOGENOM" id="CLU_843871_0_0_3"/>
<evidence type="ECO:0000313" key="2">
    <source>
        <dbReference type="EMBL" id="AFZ35601.1"/>
    </source>
</evidence>
<evidence type="ECO:0000313" key="3">
    <source>
        <dbReference type="Proteomes" id="UP000010473"/>
    </source>
</evidence>
<proteinExistence type="predicted"/>
<name>K9XU50_STAC7</name>
<dbReference type="InterPro" id="IPR013830">
    <property type="entry name" value="SGNH_hydro"/>
</dbReference>
<dbReference type="OrthoDB" id="481127at2"/>
<dbReference type="Proteomes" id="UP000010473">
    <property type="component" value="Chromosome"/>
</dbReference>
<dbReference type="CDD" id="cd00229">
    <property type="entry name" value="SGNH_hydrolase"/>
    <property type="match status" value="1"/>
</dbReference>
<keyword evidence="3" id="KW-1185">Reference proteome</keyword>
<evidence type="ECO:0000259" key="1">
    <source>
        <dbReference type="Pfam" id="PF13472"/>
    </source>
</evidence>
<dbReference type="EMBL" id="CP003653">
    <property type="protein sequence ID" value="AFZ35601.1"/>
    <property type="molecule type" value="Genomic_DNA"/>
</dbReference>
<dbReference type="KEGG" id="scs:Sta7437_2049"/>
<feature type="domain" description="SGNH hydrolase-type esterase" evidence="1">
    <location>
        <begin position="82"/>
        <end position="299"/>
    </location>
</feature>
<dbReference type="InterPro" id="IPR036514">
    <property type="entry name" value="SGNH_hydro_sf"/>
</dbReference>
<dbReference type="SUPFAM" id="SSF52266">
    <property type="entry name" value="SGNH hydrolase"/>
    <property type="match status" value="1"/>
</dbReference>
<protein>
    <submittedName>
        <fullName evidence="2">Lipolytic protein G-D-S-L family</fullName>
    </submittedName>
</protein>
<gene>
    <name evidence="2" type="ordered locus">Sta7437_2049</name>
</gene>